<feature type="transmembrane region" description="Helical" evidence="2">
    <location>
        <begin position="52"/>
        <end position="70"/>
    </location>
</feature>
<dbReference type="RefSeq" id="WP_117156095.1">
    <property type="nucleotide sequence ID" value="NZ_BMLG01000019.1"/>
</dbReference>
<comment type="caution">
    <text evidence="3">The sequence shown here is derived from an EMBL/GenBank/DDBJ whole genome shotgun (WGS) entry which is preliminary data.</text>
</comment>
<reference evidence="3" key="1">
    <citation type="journal article" date="2014" name="Int. J. Syst. Evol. Microbiol.">
        <title>Complete genome sequence of Corynebacterium casei LMG S-19264T (=DSM 44701T), isolated from a smear-ripened cheese.</title>
        <authorList>
            <consortium name="US DOE Joint Genome Institute (JGI-PGF)"/>
            <person name="Walter F."/>
            <person name="Albersmeier A."/>
            <person name="Kalinowski J."/>
            <person name="Ruckert C."/>
        </authorList>
    </citation>
    <scope>NUCLEOTIDE SEQUENCE</scope>
    <source>
        <strain evidence="3">CGMCC 1.6333</strain>
    </source>
</reference>
<proteinExistence type="predicted"/>
<evidence type="ECO:0000313" key="4">
    <source>
        <dbReference type="Proteomes" id="UP000618460"/>
    </source>
</evidence>
<dbReference type="EMBL" id="BMLG01000019">
    <property type="protein sequence ID" value="GGM39141.1"/>
    <property type="molecule type" value="Genomic_DNA"/>
</dbReference>
<keyword evidence="2" id="KW-0812">Transmembrane</keyword>
<gene>
    <name evidence="3" type="ORF">GCM10011351_26630</name>
</gene>
<protein>
    <submittedName>
        <fullName evidence="3">Uncharacterized protein</fullName>
    </submittedName>
</protein>
<keyword evidence="2" id="KW-1133">Transmembrane helix</keyword>
<dbReference type="OrthoDB" id="2963896at2"/>
<dbReference type="Proteomes" id="UP000618460">
    <property type="component" value="Unassembled WGS sequence"/>
</dbReference>
<organism evidence="3 4">
    <name type="scientific">Paraliobacillus quinghaiensis</name>
    <dbReference type="NCBI Taxonomy" id="470815"/>
    <lineage>
        <taxon>Bacteria</taxon>
        <taxon>Bacillati</taxon>
        <taxon>Bacillota</taxon>
        <taxon>Bacilli</taxon>
        <taxon>Bacillales</taxon>
        <taxon>Bacillaceae</taxon>
        <taxon>Paraliobacillus</taxon>
    </lineage>
</organism>
<dbReference type="AlphaFoldDB" id="A0A917TV10"/>
<evidence type="ECO:0000313" key="3">
    <source>
        <dbReference type="EMBL" id="GGM39141.1"/>
    </source>
</evidence>
<feature type="coiled-coil region" evidence="1">
    <location>
        <begin position="89"/>
        <end position="137"/>
    </location>
</feature>
<name>A0A917TV10_9BACI</name>
<evidence type="ECO:0000256" key="2">
    <source>
        <dbReference type="SAM" id="Phobius"/>
    </source>
</evidence>
<evidence type="ECO:0000256" key="1">
    <source>
        <dbReference type="SAM" id="Coils"/>
    </source>
</evidence>
<keyword evidence="4" id="KW-1185">Reference proteome</keyword>
<keyword evidence="1" id="KW-0175">Coiled coil</keyword>
<accession>A0A917TV10</accession>
<sequence length="215" mass="25718">MKRLFDNEWDNSNSLKTMDDNMYWDHSRKQQLGDSIRKEIRKTYHIKKIQRNMVYLTSLAVFVTILFIGYQSIASYIANHNADDSHEFIASTENENQATTNQIEEKNSEIAKLTEELEEEKKKVEELQKTLEESEHPYYVNEDPEVRSEDNERLSSYAFIIKGIANRIAHIDGLMKEGQYNEQQLDILKREREYVWQLWNDWKDKQKELMDKVEN</sequence>
<keyword evidence="2" id="KW-0472">Membrane</keyword>
<reference evidence="3" key="2">
    <citation type="submission" date="2020-09" db="EMBL/GenBank/DDBJ databases">
        <authorList>
            <person name="Sun Q."/>
            <person name="Zhou Y."/>
        </authorList>
    </citation>
    <scope>NUCLEOTIDE SEQUENCE</scope>
    <source>
        <strain evidence="3">CGMCC 1.6333</strain>
    </source>
</reference>